<evidence type="ECO:0000256" key="6">
    <source>
        <dbReference type="ARBA" id="ARBA00022833"/>
    </source>
</evidence>
<dbReference type="Gene3D" id="3.40.50.10710">
    <property type="entry name" value="Metallo-hydrolase/oxidoreductase"/>
    <property type="match status" value="1"/>
</dbReference>
<evidence type="ECO:0000256" key="7">
    <source>
        <dbReference type="ARBA" id="ARBA00022839"/>
    </source>
</evidence>
<comment type="subunit">
    <text evidence="9">Homodimer, may be a subunit of the RNA degradosome.</text>
</comment>
<organism evidence="14 15">
    <name type="scientific">Anaeromyxobacter dehalogenans (strain ATCC BAA-258 / DSM 21875 / 2CP-1)</name>
    <dbReference type="NCBI Taxonomy" id="455488"/>
    <lineage>
        <taxon>Bacteria</taxon>
        <taxon>Pseudomonadati</taxon>
        <taxon>Myxococcota</taxon>
        <taxon>Myxococcia</taxon>
        <taxon>Myxococcales</taxon>
        <taxon>Cystobacterineae</taxon>
        <taxon>Anaeromyxobacteraceae</taxon>
        <taxon>Anaeromyxobacter</taxon>
    </lineage>
</organism>
<keyword evidence="6 12" id="KW-0862">Zinc</keyword>
<evidence type="ECO:0000256" key="11">
    <source>
        <dbReference type="PIRSR" id="PIRSR004803-2"/>
    </source>
</evidence>
<dbReference type="SUPFAM" id="SSF56281">
    <property type="entry name" value="Metallo-hydrolase/oxidoreductase"/>
    <property type="match status" value="1"/>
</dbReference>
<dbReference type="HAMAP" id="MF_01491">
    <property type="entry name" value="RNase_J_bact"/>
    <property type="match status" value="1"/>
</dbReference>
<feature type="domain" description="Metallo-beta-lactamase" evidence="13">
    <location>
        <begin position="13"/>
        <end position="208"/>
    </location>
</feature>
<evidence type="ECO:0000256" key="10">
    <source>
        <dbReference type="PIRSR" id="PIRSR004803-1"/>
    </source>
</evidence>
<feature type="binding site" evidence="12">
    <location>
        <position position="70"/>
    </location>
    <ligand>
        <name>Zn(2+)</name>
        <dbReference type="ChEBI" id="CHEBI:29105"/>
        <label>1</label>
        <note>catalytic</note>
    </ligand>
</feature>
<feature type="binding site" evidence="12">
    <location>
        <position position="69"/>
    </location>
    <ligand>
        <name>Zn(2+)</name>
        <dbReference type="ChEBI" id="CHEBI:29105"/>
        <label>1</label>
        <note>catalytic</note>
    </ligand>
</feature>
<feature type="active site" description="Proton acceptor" evidence="10">
    <location>
        <position position="361"/>
    </location>
</feature>
<keyword evidence="12" id="KW-0106">Calcium</keyword>
<dbReference type="GO" id="GO:0008270">
    <property type="term" value="F:zinc ion binding"/>
    <property type="evidence" value="ECO:0007669"/>
    <property type="project" value="InterPro"/>
</dbReference>
<evidence type="ECO:0000313" key="15">
    <source>
        <dbReference type="Proteomes" id="UP000007089"/>
    </source>
</evidence>
<dbReference type="EMBL" id="CP001359">
    <property type="protein sequence ID" value="ACL63472.1"/>
    <property type="molecule type" value="Genomic_DNA"/>
</dbReference>
<dbReference type="PIRSF" id="PIRSF004803">
    <property type="entry name" value="RnjA"/>
    <property type="match status" value="1"/>
</dbReference>
<comment type="similarity">
    <text evidence="9">Belongs to the metallo-beta-lactamase superfamily. RNA-metabolizing metallo-beta-lactamase-like family. Bacterial RNase J subfamily.</text>
</comment>
<dbReference type="AlphaFoldDB" id="B8J7Y0"/>
<dbReference type="Pfam" id="PF22505">
    <property type="entry name" value="RNase_J_b_CASP"/>
    <property type="match status" value="1"/>
</dbReference>
<dbReference type="GO" id="GO:0006364">
    <property type="term" value="P:rRNA processing"/>
    <property type="evidence" value="ECO:0007669"/>
    <property type="project" value="UniProtKB-UniRule"/>
</dbReference>
<keyword evidence="8 9" id="KW-0694">RNA-binding</keyword>
<dbReference type="InterPro" id="IPR011108">
    <property type="entry name" value="RMMBL"/>
</dbReference>
<dbReference type="InterPro" id="IPR001587">
    <property type="entry name" value="RNase_J_CS"/>
</dbReference>
<evidence type="ECO:0000256" key="8">
    <source>
        <dbReference type="ARBA" id="ARBA00022884"/>
    </source>
</evidence>
<dbReference type="PROSITE" id="PS01292">
    <property type="entry name" value="UPF0036"/>
    <property type="match status" value="1"/>
</dbReference>
<comment type="cofactor">
    <cofactor evidence="12">
        <name>Ca(2+)</name>
        <dbReference type="ChEBI" id="CHEBI:29108"/>
    </cofactor>
    <text evidence="12">Binds 1 Ca(2+) cation per subunit. Seen in 1 crystal structure, it is not clear if it is physiologically important.</text>
</comment>
<feature type="binding site" evidence="12">
    <location>
        <position position="42"/>
    </location>
    <ligand>
        <name>Ca(2+)</name>
        <dbReference type="ChEBI" id="CHEBI:29108"/>
    </ligand>
</feature>
<keyword evidence="9" id="KW-0698">rRNA processing</keyword>
<proteinExistence type="inferred from homology"/>
<dbReference type="Gene3D" id="3.10.20.580">
    <property type="match status" value="1"/>
</dbReference>
<feature type="binding site" evidence="12">
    <location>
        <position position="383"/>
    </location>
    <ligand>
        <name>Zn(2+)</name>
        <dbReference type="ChEBI" id="CHEBI:29105"/>
        <label>1</label>
        <note>catalytic</note>
    </ligand>
</feature>
<comment type="subcellular location">
    <subcellularLocation>
        <location evidence="9">Cytoplasm</location>
    </subcellularLocation>
</comment>
<feature type="binding site" evidence="11">
    <location>
        <begin position="225"/>
        <end position="227"/>
    </location>
    <ligand>
        <name>substrate</name>
    </ligand>
</feature>
<feature type="binding site" evidence="12">
    <location>
        <position position="435"/>
    </location>
    <ligand>
        <name>Ca(2+)</name>
        <dbReference type="ChEBI" id="CHEBI:29108"/>
    </ligand>
</feature>
<feature type="binding site" evidence="12">
    <location>
        <position position="40"/>
    </location>
    <ligand>
        <name>Ca(2+)</name>
        <dbReference type="ChEBI" id="CHEBI:29108"/>
    </ligand>
</feature>
<dbReference type="Pfam" id="PF17770">
    <property type="entry name" value="RNase_J_C"/>
    <property type="match status" value="1"/>
</dbReference>
<evidence type="ECO:0000256" key="2">
    <source>
        <dbReference type="ARBA" id="ARBA00022722"/>
    </source>
</evidence>
<dbReference type="GO" id="GO:0004534">
    <property type="term" value="F:5'-3' RNA exonuclease activity"/>
    <property type="evidence" value="ECO:0007669"/>
    <property type="project" value="UniProtKB-UniRule"/>
</dbReference>
<dbReference type="SMART" id="SM00849">
    <property type="entry name" value="Lactamase_B"/>
    <property type="match status" value="1"/>
</dbReference>
<dbReference type="HOGENOM" id="CLU_008727_3_1_7"/>
<dbReference type="CDD" id="cd07714">
    <property type="entry name" value="RNaseJ_MBL-fold"/>
    <property type="match status" value="1"/>
</dbReference>
<dbReference type="Pfam" id="PF07521">
    <property type="entry name" value="RMMBL"/>
    <property type="match status" value="1"/>
</dbReference>
<evidence type="ECO:0000256" key="9">
    <source>
        <dbReference type="HAMAP-Rule" id="MF_01491"/>
    </source>
</evidence>
<accession>B8J7Y0</accession>
<feature type="binding site" evidence="12">
    <location>
        <position position="134"/>
    </location>
    <ligand>
        <name>Zn(2+)</name>
        <dbReference type="ChEBI" id="CHEBI:29105"/>
        <label>1</label>
        <note>catalytic</note>
    </ligand>
</feature>
<keyword evidence="4 9" id="KW-0255">Endonuclease</keyword>
<evidence type="ECO:0000256" key="3">
    <source>
        <dbReference type="ARBA" id="ARBA00022723"/>
    </source>
</evidence>
<evidence type="ECO:0000256" key="1">
    <source>
        <dbReference type="ARBA" id="ARBA00022490"/>
    </source>
</evidence>
<keyword evidence="3 12" id="KW-0479">Metal-binding</keyword>
<dbReference type="GO" id="GO:0004521">
    <property type="term" value="F:RNA endonuclease activity"/>
    <property type="evidence" value="ECO:0007669"/>
    <property type="project" value="UniProtKB-UniRule"/>
</dbReference>
<dbReference type="PANTHER" id="PTHR43694">
    <property type="entry name" value="RIBONUCLEASE J"/>
    <property type="match status" value="1"/>
</dbReference>
<dbReference type="InterPro" id="IPR055132">
    <property type="entry name" value="RNase_J_b_CASP"/>
</dbReference>
<keyword evidence="1 9" id="KW-0963">Cytoplasm</keyword>
<dbReference type="Pfam" id="PF00753">
    <property type="entry name" value="Lactamase_B"/>
    <property type="match status" value="1"/>
</dbReference>
<evidence type="ECO:0000259" key="13">
    <source>
        <dbReference type="SMART" id="SM00849"/>
    </source>
</evidence>
<keyword evidence="5 9" id="KW-0378">Hydrolase</keyword>
<comment type="cofactor">
    <cofactor evidence="12">
        <name>Zn(2+)</name>
        <dbReference type="ChEBI" id="CHEBI:29105"/>
    </cofactor>
    <text evidence="12">Binds 2 Zn(2+) ions per subunit. It is not clear if Zn(2+) or Mg(2+) is physiologically important.</text>
</comment>
<keyword evidence="2 9" id="KW-0540">Nuclease</keyword>
<dbReference type="GO" id="GO:0003723">
    <property type="term" value="F:RNA binding"/>
    <property type="evidence" value="ECO:0007669"/>
    <property type="project" value="UniProtKB-UniRule"/>
</dbReference>
<sequence>MRIVPLGGLGEIGMNCMAVECDGRIAVVDCGVLFPNESLGVDLIAPDLSWLRERREQVGAVFLTHGHEDHLGALPFLLREVPVPVYGTRFTLALLRPRLDEAGVRADLREVRPGDVRPAGDASPIAAEFFSVTHSIPDACGLALSTPQGTLLHSGDFKIDPAPVRGPGMDLGRIEALGRKGVRLLLSDSTNAEREGTSLSESQVGPALEQAFELARGRVFVACFASNVHRLQQIVDAARAFGRRVAFLGRSMEANARLAQELGYLELPGWMPVSPEEARTLPPRELCVLTTGTQGEPRSALARLARGEHPDLAVSPGDLVVLSSRFIPGNEIAIGQVVNELCRRGAEVAYEGLAPLHVSGHAQADEQRRLIRLARPAHFVPIHGEYRHLSRHAAHAAAEGVAGRDVLVDGQVLELADAGVRVLDEPVATGRVYTDRDALLGADIGALVVRDRRLLAETGLCIAVLAIERTTGAVVRGPELFARGVAGFEGAEEELRAEILAGLGDLSPKARTDPAEVQEAVRLAVRRFFRRTTGKKPPVLPVVLEL</sequence>
<feature type="binding site" evidence="12">
    <location>
        <position position="65"/>
    </location>
    <ligand>
        <name>Zn(2+)</name>
        <dbReference type="ChEBI" id="CHEBI:29105"/>
        <label>1</label>
        <note>catalytic</note>
    </ligand>
</feature>
<dbReference type="InterPro" id="IPR001279">
    <property type="entry name" value="Metallo-B-lactamas"/>
</dbReference>
<feature type="binding site" evidence="12">
    <location>
        <position position="156"/>
    </location>
    <ligand>
        <name>Zn(2+)</name>
        <dbReference type="ChEBI" id="CHEBI:29105"/>
        <label>1</label>
        <note>catalytic</note>
    </ligand>
</feature>
<feature type="binding site" evidence="9 11">
    <location>
        <begin position="357"/>
        <end position="361"/>
    </location>
    <ligand>
        <name>substrate</name>
    </ligand>
</feature>
<keyword evidence="7 9" id="KW-0269">Exonuclease</keyword>
<name>B8J7Y0_ANAD2</name>
<dbReference type="InterPro" id="IPR004613">
    <property type="entry name" value="RNase_J"/>
</dbReference>
<dbReference type="InterPro" id="IPR041636">
    <property type="entry name" value="RNase_J_C"/>
</dbReference>
<keyword evidence="15" id="KW-1185">Reference proteome</keyword>
<feature type="binding site" evidence="12">
    <location>
        <position position="67"/>
    </location>
    <ligand>
        <name>Zn(2+)</name>
        <dbReference type="ChEBI" id="CHEBI:29105"/>
        <label>1</label>
        <note>catalytic</note>
    </ligand>
</feature>
<dbReference type="PANTHER" id="PTHR43694:SF1">
    <property type="entry name" value="RIBONUCLEASE J"/>
    <property type="match status" value="1"/>
</dbReference>
<evidence type="ECO:0000256" key="5">
    <source>
        <dbReference type="ARBA" id="ARBA00022801"/>
    </source>
</evidence>
<dbReference type="InterPro" id="IPR036866">
    <property type="entry name" value="RibonucZ/Hydroxyglut_hydro"/>
</dbReference>
<evidence type="ECO:0000256" key="12">
    <source>
        <dbReference type="PIRSR" id="PIRSR004803-3"/>
    </source>
</evidence>
<dbReference type="NCBIfam" id="TIGR00649">
    <property type="entry name" value="MG423"/>
    <property type="match status" value="1"/>
</dbReference>
<dbReference type="EC" id="3.1.-.-" evidence="9"/>
<gene>
    <name evidence="9" type="primary">rnj</name>
    <name evidence="14" type="ordered locus">A2cp1_0113</name>
</gene>
<evidence type="ECO:0000256" key="4">
    <source>
        <dbReference type="ARBA" id="ARBA00022759"/>
    </source>
</evidence>
<feature type="active site" description="Proton donor" evidence="10">
    <location>
        <position position="188"/>
    </location>
</feature>
<protein>
    <recommendedName>
        <fullName evidence="9">Ribonuclease J</fullName>
        <shortName evidence="9">RNase J</shortName>
        <ecNumber evidence="9">3.1.-.-</ecNumber>
    </recommendedName>
</protein>
<evidence type="ECO:0000313" key="14">
    <source>
        <dbReference type="EMBL" id="ACL63472.1"/>
    </source>
</evidence>
<dbReference type="KEGG" id="acp:A2cp1_0113"/>
<comment type="function">
    <text evidence="9">An RNase that has 5'-3' exonuclease and possibly endonuclease activity. Involved in maturation of rRNA and in some organisms also mRNA maturation and/or decay.</text>
</comment>
<reference evidence="14" key="1">
    <citation type="submission" date="2009-01" db="EMBL/GenBank/DDBJ databases">
        <title>Complete sequence of Anaeromyxobacter dehalogenans 2CP-1.</title>
        <authorList>
            <consortium name="US DOE Joint Genome Institute"/>
            <person name="Lucas S."/>
            <person name="Copeland A."/>
            <person name="Lapidus A."/>
            <person name="Glavina del Rio T."/>
            <person name="Dalin E."/>
            <person name="Tice H."/>
            <person name="Bruce D."/>
            <person name="Goodwin L."/>
            <person name="Pitluck S."/>
            <person name="Saunders E."/>
            <person name="Brettin T."/>
            <person name="Detter J.C."/>
            <person name="Han C."/>
            <person name="Larimer F."/>
            <person name="Land M."/>
            <person name="Hauser L."/>
            <person name="Kyrpides N."/>
            <person name="Ovchinnikova G."/>
            <person name="Beliaev A.S."/>
            <person name="Richardson P."/>
        </authorList>
    </citation>
    <scope>NUCLEOTIDE SEQUENCE</scope>
    <source>
        <strain evidence="14">2CP-1</strain>
    </source>
</reference>
<dbReference type="InterPro" id="IPR042173">
    <property type="entry name" value="RNase_J_2"/>
</dbReference>
<dbReference type="Proteomes" id="UP000007089">
    <property type="component" value="Chromosome"/>
</dbReference>
<dbReference type="InterPro" id="IPR030854">
    <property type="entry name" value="RNase_J_bac"/>
</dbReference>
<dbReference type="Gene3D" id="3.60.15.10">
    <property type="entry name" value="Ribonuclease Z/Hydroxyacylglutathione hydrolase-like"/>
    <property type="match status" value="1"/>
</dbReference>
<dbReference type="GO" id="GO:0005737">
    <property type="term" value="C:cytoplasm"/>
    <property type="evidence" value="ECO:0007669"/>
    <property type="project" value="UniProtKB-SubCell"/>
</dbReference>